<dbReference type="PANTHER" id="PTHR43685:SF2">
    <property type="entry name" value="GLYCOSYLTRANSFERASE 2-LIKE DOMAIN-CONTAINING PROTEIN"/>
    <property type="match status" value="1"/>
</dbReference>
<dbReference type="SUPFAM" id="SSF53448">
    <property type="entry name" value="Nucleotide-diphospho-sugar transferases"/>
    <property type="match status" value="1"/>
</dbReference>
<dbReference type="InterPro" id="IPR001173">
    <property type="entry name" value="Glyco_trans_2-like"/>
</dbReference>
<dbReference type="AlphaFoldDB" id="A0A919THN1"/>
<dbReference type="Proteomes" id="UP000677082">
    <property type="component" value="Unassembled WGS sequence"/>
</dbReference>
<protein>
    <recommendedName>
        <fullName evidence="1">Glycosyltransferase 2-like domain-containing protein</fullName>
    </recommendedName>
</protein>
<dbReference type="InterPro" id="IPR050834">
    <property type="entry name" value="Glycosyltransf_2"/>
</dbReference>
<dbReference type="PANTHER" id="PTHR43685">
    <property type="entry name" value="GLYCOSYLTRANSFERASE"/>
    <property type="match status" value="1"/>
</dbReference>
<keyword evidence="3" id="KW-1185">Reference proteome</keyword>
<dbReference type="RefSeq" id="WP_213011241.1">
    <property type="nucleotide sequence ID" value="NZ_BOQN01000095.1"/>
</dbReference>
<organism evidence="2 3">
    <name type="scientific">Paractinoplanes toevensis</name>
    <dbReference type="NCBI Taxonomy" id="571911"/>
    <lineage>
        <taxon>Bacteria</taxon>
        <taxon>Bacillati</taxon>
        <taxon>Actinomycetota</taxon>
        <taxon>Actinomycetes</taxon>
        <taxon>Micromonosporales</taxon>
        <taxon>Micromonosporaceae</taxon>
        <taxon>Paractinoplanes</taxon>
    </lineage>
</organism>
<evidence type="ECO:0000259" key="1">
    <source>
        <dbReference type="Pfam" id="PF00535"/>
    </source>
</evidence>
<comment type="caution">
    <text evidence="2">The sequence shown here is derived from an EMBL/GenBank/DDBJ whole genome shotgun (WGS) entry which is preliminary data.</text>
</comment>
<proteinExistence type="predicted"/>
<dbReference type="InterPro" id="IPR029044">
    <property type="entry name" value="Nucleotide-diphossugar_trans"/>
</dbReference>
<gene>
    <name evidence="2" type="ORF">Ato02nite_073200</name>
</gene>
<name>A0A919THN1_9ACTN</name>
<dbReference type="CDD" id="cd00761">
    <property type="entry name" value="Glyco_tranf_GTA_type"/>
    <property type="match status" value="1"/>
</dbReference>
<reference evidence="2 3" key="1">
    <citation type="submission" date="2021-03" db="EMBL/GenBank/DDBJ databases">
        <title>Whole genome shotgun sequence of Actinoplanes toevensis NBRC 105298.</title>
        <authorList>
            <person name="Komaki H."/>
            <person name="Tamura T."/>
        </authorList>
    </citation>
    <scope>NUCLEOTIDE SEQUENCE [LARGE SCALE GENOMIC DNA]</scope>
    <source>
        <strain evidence="2 3">NBRC 105298</strain>
    </source>
</reference>
<evidence type="ECO:0000313" key="3">
    <source>
        <dbReference type="Proteomes" id="UP000677082"/>
    </source>
</evidence>
<accession>A0A919THN1</accession>
<feature type="domain" description="Glycosyltransferase 2-like" evidence="1">
    <location>
        <begin position="116"/>
        <end position="265"/>
    </location>
</feature>
<evidence type="ECO:0000313" key="2">
    <source>
        <dbReference type="EMBL" id="GIM95527.1"/>
    </source>
</evidence>
<dbReference type="EMBL" id="BOQN01000095">
    <property type="protein sequence ID" value="GIM95527.1"/>
    <property type="molecule type" value="Genomic_DNA"/>
</dbReference>
<dbReference type="Gene3D" id="3.90.550.10">
    <property type="entry name" value="Spore Coat Polysaccharide Biosynthesis Protein SpsA, Chain A"/>
    <property type="match status" value="1"/>
</dbReference>
<dbReference type="Pfam" id="PF00535">
    <property type="entry name" value="Glycos_transf_2"/>
    <property type="match status" value="1"/>
</dbReference>
<sequence>MLTTTAARTGVWCCDFEIAGDGPPTSMVDPTDESTMRVLVRLHGEPLGYLALQRSGTSADVEAIRRVLWSTFGDAIAEHLTAEGIGVPAEAERAGWLAPAQPATCPNLVEPAGLVSVVVCTRDRSGALPGCLDRLAAVTYPDVEFLIVDNAPSDDSTERLVEKYAAIDERFRYVREARPGLSWARNAGLAAAKGRYIAYTDDDVAVDTGWVHGLVRGMSRRPDVGCVTGLVCTAQISNRSEAYFDARVSAWWSRCKPQLYDMSERARYGVLYPFAAGLFGTGANFAFDRELLLRLGGFDEALGAGTLTRGGEDLDIFVRILLDGAAIAYEPSAVAWHHHRADDESLLRQMYGYGSGLTAYLTKLLLDHTTRREILRRIPAGLVHLARANPEAIRQLTGAVPAPRGVRRRKLAGNLAGPLLYARSRQAVRRTVVGS</sequence>